<dbReference type="Proteomes" id="UP000006791">
    <property type="component" value="Chromosome 1"/>
</dbReference>
<sequence>MLDELALIFPWHPSKPAAIGTSTADALLNAQKCQSEEVQRRLGSSIYLLTEAVEMSQFTRGEGFADTLRHFAISIGWVVVVQNGFQTFPEHYSVVVRQFDLADKQAEWR</sequence>
<dbReference type="AlphaFoldDB" id="G2LH05"/>
<protein>
    <submittedName>
        <fullName evidence="1">Uncharacterized protein</fullName>
    </submittedName>
</protein>
<accession>G2LH05</accession>
<proteinExistence type="predicted"/>
<dbReference type="EMBL" id="CP002514">
    <property type="protein sequence ID" value="AEP11505.1"/>
    <property type="molecule type" value="Genomic_DNA"/>
</dbReference>
<organism evidence="1 2">
    <name type="scientific">Chloracidobacterium thermophilum (strain B)</name>
    <dbReference type="NCBI Taxonomy" id="981222"/>
    <lineage>
        <taxon>Bacteria</taxon>
        <taxon>Pseudomonadati</taxon>
        <taxon>Acidobacteriota</taxon>
        <taxon>Terriglobia</taxon>
        <taxon>Terriglobales</taxon>
        <taxon>Acidobacteriaceae</taxon>
        <taxon>Chloracidobacterium</taxon>
    </lineage>
</organism>
<reference evidence="1 2" key="1">
    <citation type="journal article" date="2012" name="Environ. Microbiol.">
        <title>Complete genome of Candidatus Chloracidobacterium thermophilum, a chlorophyll-based photoheterotroph belonging to the phylum Acidobacteria.</title>
        <authorList>
            <person name="Garcia Costas A.M."/>
            <person name="Liu Z."/>
            <person name="Tomsho L.P."/>
            <person name="Schuster S.C."/>
            <person name="Ward D.M."/>
            <person name="Bryant D.A."/>
        </authorList>
    </citation>
    <scope>NUCLEOTIDE SEQUENCE [LARGE SCALE GENOMIC DNA]</scope>
    <source>
        <strain evidence="1 2">B</strain>
    </source>
</reference>
<dbReference type="HOGENOM" id="CLU_2179150_0_0_0"/>
<gene>
    <name evidence="1" type="ordered locus">Cabther_A0748</name>
</gene>
<keyword evidence="2" id="KW-1185">Reference proteome</keyword>
<dbReference type="KEGG" id="ctm:Cabther_A0748"/>
<evidence type="ECO:0000313" key="1">
    <source>
        <dbReference type="EMBL" id="AEP11505.1"/>
    </source>
</evidence>
<evidence type="ECO:0000313" key="2">
    <source>
        <dbReference type="Proteomes" id="UP000006791"/>
    </source>
</evidence>
<name>G2LH05_CHLTF</name>